<dbReference type="GO" id="GO:0016020">
    <property type="term" value="C:membrane"/>
    <property type="evidence" value="ECO:0007669"/>
    <property type="project" value="InterPro"/>
</dbReference>
<dbReference type="InterPro" id="IPR058790">
    <property type="entry name" value="BSH_CusB"/>
</dbReference>
<feature type="domain" description="Heavy metal binding" evidence="5">
    <location>
        <begin position="44"/>
        <end position="71"/>
    </location>
</feature>
<evidence type="ECO:0000259" key="6">
    <source>
        <dbReference type="Pfam" id="PF25869"/>
    </source>
</evidence>
<dbReference type="InterPro" id="IPR006143">
    <property type="entry name" value="RND_pump_MFP"/>
</dbReference>
<dbReference type="PANTHER" id="PTHR30097">
    <property type="entry name" value="CATION EFFLUX SYSTEM PROTEIN CUSB"/>
    <property type="match status" value="1"/>
</dbReference>
<name>A0AAJ5HX88_9PSED</name>
<evidence type="ECO:0000259" key="5">
    <source>
        <dbReference type="Pfam" id="PF19335"/>
    </source>
</evidence>
<dbReference type="GO" id="GO:0046914">
    <property type="term" value="F:transition metal ion binding"/>
    <property type="evidence" value="ECO:0007669"/>
    <property type="project" value="TreeGrafter"/>
</dbReference>
<keyword evidence="3" id="KW-0732">Signal</keyword>
<dbReference type="Gene3D" id="2.40.50.320">
    <property type="entry name" value="Copper binding periplasmic protein CusF"/>
    <property type="match status" value="1"/>
</dbReference>
<dbReference type="Gene3D" id="2.40.30.170">
    <property type="match status" value="1"/>
</dbReference>
<evidence type="ECO:0000259" key="8">
    <source>
        <dbReference type="Pfam" id="PF25954"/>
    </source>
</evidence>
<dbReference type="Pfam" id="PF11604">
    <property type="entry name" value="CusF_Ec"/>
    <property type="match status" value="1"/>
</dbReference>
<protein>
    <submittedName>
        <fullName evidence="10">Efflux RND transporter periplasmic adaptor subunit</fullName>
    </submittedName>
</protein>
<dbReference type="GO" id="GO:0030288">
    <property type="term" value="C:outer membrane-bounded periplasmic space"/>
    <property type="evidence" value="ECO:0007669"/>
    <property type="project" value="TreeGrafter"/>
</dbReference>
<evidence type="ECO:0000256" key="3">
    <source>
        <dbReference type="ARBA" id="ARBA00022729"/>
    </source>
</evidence>
<dbReference type="EMBL" id="CP101700">
    <property type="protein sequence ID" value="UUC20704.1"/>
    <property type="molecule type" value="Genomic_DNA"/>
</dbReference>
<dbReference type="InterPro" id="IPR058792">
    <property type="entry name" value="Beta-barrel_RND_2"/>
</dbReference>
<feature type="domain" description="CusB-like beta-barrel" evidence="8">
    <location>
        <begin position="244"/>
        <end position="320"/>
    </location>
</feature>
<dbReference type="InterPro" id="IPR058791">
    <property type="entry name" value="3HB_CusB"/>
</dbReference>
<dbReference type="SUPFAM" id="SSF111369">
    <property type="entry name" value="HlyD-like secretion proteins"/>
    <property type="match status" value="1"/>
</dbReference>
<dbReference type="Pfam" id="PF25919">
    <property type="entry name" value="BSH_CusB"/>
    <property type="match status" value="1"/>
</dbReference>
<dbReference type="Pfam" id="PF19335">
    <property type="entry name" value="HMBD"/>
    <property type="match status" value="1"/>
</dbReference>
<dbReference type="Gene3D" id="2.40.50.100">
    <property type="match status" value="1"/>
</dbReference>
<dbReference type="Gene3D" id="6.10.140.730">
    <property type="match status" value="1"/>
</dbReference>
<dbReference type="Pfam" id="PF25975">
    <property type="entry name" value="CzcB_C"/>
    <property type="match status" value="1"/>
</dbReference>
<dbReference type="PANTHER" id="PTHR30097:SF15">
    <property type="entry name" value="CATION EFFLUX SYSTEM PROTEIN CUSB"/>
    <property type="match status" value="1"/>
</dbReference>
<sequence>MNNRSIGLITALALAIGTGTGYWLGHPGQPAQAPAATAEQKPLYWYDPMYPQQHFPAPGKSPFMDMQLVAKYAEEGTGPAEPAVQISQGVQQNLGVRLATVSRGRLQRSLQVSGVLAFDERDFSVLQARTAGFVERTYGRATGDVVAKGAPLADVLAPEWAGLQEEFLALRHLGDVQLLAAARQRLLLAGMPGELLDRVARSGKVQNQVTLVAPSAGVIQALDLRPGMTVAPGATLARINGIANVWLEAAVPEAQASGLHEGQAVEAHLPAYPGETVLGKLTALLADADLQSRTLRLRIELPNKDGRLRPGMTAQVALRPGENADDSLLLPAEAVIRTGKRDLVMVAEDQGRFRPVEVLLGQENGGQVTILKGLQAGQKVVASGQFLIDSEASLKGIEATTASDSPAASQPPELHEADGRIVQIEGNQLTIAHGPFVTLGMPGMTMTFHVADPTLITGLKVGERIRFGVRERDDGMVIEQINALEGQP</sequence>
<proteinExistence type="inferred from homology"/>
<reference evidence="10" key="1">
    <citation type="submission" date="2022-07" db="EMBL/GenBank/DDBJ databases">
        <title>Complete genome of MD9.</title>
        <authorList>
            <person name="Cao G."/>
        </authorList>
    </citation>
    <scope>NUCLEOTIDE SEQUENCE</scope>
    <source>
        <strain evidence="10">MD9</strain>
    </source>
</reference>
<organism evidence="10 11">
    <name type="scientific">Pseudomonas asiatica</name>
    <dbReference type="NCBI Taxonomy" id="2219225"/>
    <lineage>
        <taxon>Bacteria</taxon>
        <taxon>Pseudomonadati</taxon>
        <taxon>Pseudomonadota</taxon>
        <taxon>Gammaproteobacteria</taxon>
        <taxon>Pseudomonadales</taxon>
        <taxon>Pseudomonadaceae</taxon>
        <taxon>Pseudomonas</taxon>
    </lineage>
</organism>
<keyword evidence="4" id="KW-0406">Ion transport</keyword>
<gene>
    <name evidence="10" type="ORF">NOV18_09580</name>
</gene>
<dbReference type="Proteomes" id="UP001058744">
    <property type="component" value="Chromosome"/>
</dbReference>
<evidence type="ECO:0000259" key="7">
    <source>
        <dbReference type="Pfam" id="PF25919"/>
    </source>
</evidence>
<dbReference type="GO" id="GO:0060003">
    <property type="term" value="P:copper ion export"/>
    <property type="evidence" value="ECO:0007669"/>
    <property type="project" value="TreeGrafter"/>
</dbReference>
<dbReference type="NCBIfam" id="TIGR01730">
    <property type="entry name" value="RND_mfp"/>
    <property type="match status" value="1"/>
</dbReference>
<dbReference type="Pfam" id="PF25869">
    <property type="entry name" value="3HB_CusB"/>
    <property type="match status" value="1"/>
</dbReference>
<dbReference type="InterPro" id="IPR058649">
    <property type="entry name" value="CzcB_C"/>
</dbReference>
<dbReference type="AlphaFoldDB" id="A0AAJ5HX88"/>
<keyword evidence="2" id="KW-0813">Transport</keyword>
<evidence type="ECO:0000256" key="1">
    <source>
        <dbReference type="ARBA" id="ARBA00009477"/>
    </source>
</evidence>
<dbReference type="Pfam" id="PF25954">
    <property type="entry name" value="Beta-barrel_RND_2"/>
    <property type="match status" value="1"/>
</dbReference>
<dbReference type="RefSeq" id="WP_135192576.1">
    <property type="nucleotide sequence ID" value="NZ_CP101700.1"/>
</dbReference>
<dbReference type="InterPro" id="IPR045800">
    <property type="entry name" value="HMBD"/>
</dbReference>
<evidence type="ECO:0000313" key="11">
    <source>
        <dbReference type="Proteomes" id="UP001058744"/>
    </source>
</evidence>
<dbReference type="Gene3D" id="2.40.420.20">
    <property type="match status" value="1"/>
</dbReference>
<comment type="similarity">
    <text evidence="1">Belongs to the membrane fusion protein (MFP) (TC 8.A.1) family.</text>
</comment>
<accession>A0AAJ5HX88</accession>
<dbReference type="FunFam" id="2.40.420.20:FF:000003">
    <property type="entry name" value="Cation efflux system protein cusB"/>
    <property type="match status" value="1"/>
</dbReference>
<feature type="domain" description="CzcB-like C-terminal circularly permuted SH3-like" evidence="9">
    <location>
        <begin position="330"/>
        <end position="388"/>
    </location>
</feature>
<evidence type="ECO:0000313" key="10">
    <source>
        <dbReference type="EMBL" id="UUC20704.1"/>
    </source>
</evidence>
<feature type="domain" description="CusB-like barrel-sandwich hybrid" evidence="7">
    <location>
        <begin position="124"/>
        <end position="240"/>
    </location>
</feature>
<dbReference type="InterPro" id="IPR042230">
    <property type="entry name" value="CusF_sf"/>
</dbReference>
<dbReference type="GO" id="GO:0022857">
    <property type="term" value="F:transmembrane transporter activity"/>
    <property type="evidence" value="ECO:0007669"/>
    <property type="project" value="InterPro"/>
</dbReference>
<dbReference type="InterPro" id="IPR051909">
    <property type="entry name" value="MFP_Cation_Efflux"/>
</dbReference>
<evidence type="ECO:0000259" key="9">
    <source>
        <dbReference type="Pfam" id="PF25975"/>
    </source>
</evidence>
<evidence type="ECO:0000256" key="2">
    <source>
        <dbReference type="ARBA" id="ARBA00022448"/>
    </source>
</evidence>
<dbReference type="FunFam" id="2.40.30.170:FF:000010">
    <property type="entry name" value="Efflux RND transporter periplasmic adaptor subunit"/>
    <property type="match status" value="1"/>
</dbReference>
<feature type="domain" description="CusB-like three alpha-helical bundle" evidence="6">
    <location>
        <begin position="159"/>
        <end position="207"/>
    </location>
</feature>
<dbReference type="GO" id="GO:0015679">
    <property type="term" value="P:plasma membrane copper ion transport"/>
    <property type="evidence" value="ECO:0007669"/>
    <property type="project" value="TreeGrafter"/>
</dbReference>
<dbReference type="InterPro" id="IPR021647">
    <property type="entry name" value="CusF_Ec"/>
</dbReference>
<evidence type="ECO:0000256" key="4">
    <source>
        <dbReference type="ARBA" id="ARBA00023065"/>
    </source>
</evidence>